<reference evidence="1 2" key="1">
    <citation type="journal article" date="2015" name="Genome Announc.">
        <title>Complete Genome Sequence of Sedimenticola thiotaurini Strain SIP-G1, a Polyphosphate- and Polyhydroxyalkanoate-Accumulating Sulfur-Oxidizing Gammaproteobacterium Isolated from Salt Marsh Sediments.</title>
        <authorList>
            <person name="Flood B.E."/>
            <person name="Jones D.S."/>
            <person name="Bailey J.V."/>
        </authorList>
    </citation>
    <scope>NUCLEOTIDE SEQUENCE [LARGE SCALE GENOMIC DNA]</scope>
    <source>
        <strain evidence="1 2">SIP-G1</strain>
    </source>
</reference>
<sequence>MGAILFRWLIVFVWRAMPRLIVVDTLAGIVSPINRAGSPCDLHNFMLAAVMFCSSALTVAVSRLNLCDSCQ</sequence>
<proteinExistence type="predicted"/>
<gene>
    <name evidence="1" type="ORF">AAY24_05645</name>
</gene>
<dbReference type="Proteomes" id="UP000034410">
    <property type="component" value="Chromosome"/>
</dbReference>
<dbReference type="EMBL" id="CP011412">
    <property type="protein sequence ID" value="AKH19920.1"/>
    <property type="molecule type" value="Genomic_DNA"/>
</dbReference>
<evidence type="ECO:0000313" key="2">
    <source>
        <dbReference type="Proteomes" id="UP000034410"/>
    </source>
</evidence>
<keyword evidence="2" id="KW-1185">Reference proteome</keyword>
<organism evidence="1 2">
    <name type="scientific">Sedimenticola thiotaurini</name>
    <dbReference type="NCBI Taxonomy" id="1543721"/>
    <lineage>
        <taxon>Bacteria</taxon>
        <taxon>Pseudomonadati</taxon>
        <taxon>Pseudomonadota</taxon>
        <taxon>Gammaproteobacteria</taxon>
        <taxon>Chromatiales</taxon>
        <taxon>Sedimenticolaceae</taxon>
        <taxon>Sedimenticola</taxon>
    </lineage>
</organism>
<protein>
    <submittedName>
        <fullName evidence="1">Uncharacterized protein</fullName>
    </submittedName>
</protein>
<dbReference type="KEGG" id="seds:AAY24_05645"/>
<accession>A0A0F7JYF9</accession>
<name>A0A0F7JYF9_9GAMM</name>
<dbReference type="AlphaFoldDB" id="A0A0F7JYF9"/>
<evidence type="ECO:0000313" key="1">
    <source>
        <dbReference type="EMBL" id="AKH19920.1"/>
    </source>
</evidence>